<keyword evidence="3" id="KW-1185">Reference proteome</keyword>
<dbReference type="Pfam" id="PF00169">
    <property type="entry name" value="PH"/>
    <property type="match status" value="1"/>
</dbReference>
<dbReference type="Proteomes" id="UP000695562">
    <property type="component" value="Unassembled WGS sequence"/>
</dbReference>
<dbReference type="SMART" id="SM00233">
    <property type="entry name" value="PH"/>
    <property type="match status" value="1"/>
</dbReference>
<organism evidence="2 3">
    <name type="scientific">Polysphondylium violaceum</name>
    <dbReference type="NCBI Taxonomy" id="133409"/>
    <lineage>
        <taxon>Eukaryota</taxon>
        <taxon>Amoebozoa</taxon>
        <taxon>Evosea</taxon>
        <taxon>Eumycetozoa</taxon>
        <taxon>Dictyostelia</taxon>
        <taxon>Dictyosteliales</taxon>
        <taxon>Dictyosteliaceae</taxon>
        <taxon>Polysphondylium</taxon>
    </lineage>
</organism>
<name>A0A8J4PLR7_9MYCE</name>
<dbReference type="AlphaFoldDB" id="A0A8J4PLR7"/>
<proteinExistence type="predicted"/>
<dbReference type="InterPro" id="IPR001849">
    <property type="entry name" value="PH_domain"/>
</dbReference>
<dbReference type="InterPro" id="IPR011993">
    <property type="entry name" value="PH-like_dom_sf"/>
</dbReference>
<dbReference type="OrthoDB" id="9010513at2759"/>
<dbReference type="PANTHER" id="PTHR14392">
    <property type="entry name" value="NIBAN FAMILY MEMBER"/>
    <property type="match status" value="1"/>
</dbReference>
<evidence type="ECO:0000313" key="2">
    <source>
        <dbReference type="EMBL" id="KAF2069273.1"/>
    </source>
</evidence>
<dbReference type="Gene3D" id="2.30.29.30">
    <property type="entry name" value="Pleckstrin-homology domain (PH domain)/Phosphotyrosine-binding domain (PTB)"/>
    <property type="match status" value="1"/>
</dbReference>
<accession>A0A8J4PLR7</accession>
<evidence type="ECO:0000313" key="3">
    <source>
        <dbReference type="Proteomes" id="UP000695562"/>
    </source>
</evidence>
<feature type="domain" description="PH" evidence="1">
    <location>
        <begin position="59"/>
        <end position="180"/>
    </location>
</feature>
<dbReference type="InterPro" id="IPR026088">
    <property type="entry name" value="Niban-like"/>
</dbReference>
<dbReference type="EMBL" id="AJWJ01000701">
    <property type="protein sequence ID" value="KAF2069273.1"/>
    <property type="molecule type" value="Genomic_DNA"/>
</dbReference>
<protein>
    <recommendedName>
        <fullName evidence="1">PH domain-containing protein</fullName>
    </recommendedName>
</protein>
<gene>
    <name evidence="2" type="ORF">CYY_009409</name>
</gene>
<dbReference type="SUPFAM" id="SSF50729">
    <property type="entry name" value="PH domain-like"/>
    <property type="match status" value="1"/>
</dbReference>
<reference evidence="2" key="1">
    <citation type="submission" date="2020-01" db="EMBL/GenBank/DDBJ databases">
        <title>Development of genomics and gene disruption for Polysphondylium violaceum indicates a role for the polyketide synthase stlB in stalk morphogenesis.</title>
        <authorList>
            <person name="Narita B."/>
            <person name="Kawabe Y."/>
            <person name="Kin K."/>
            <person name="Saito T."/>
            <person name="Gibbs R."/>
            <person name="Kuspa A."/>
            <person name="Muzny D."/>
            <person name="Queller D."/>
            <person name="Richards S."/>
            <person name="Strassman J."/>
            <person name="Sucgang R."/>
            <person name="Worley K."/>
            <person name="Schaap P."/>
        </authorList>
    </citation>
    <scope>NUCLEOTIDE SEQUENCE</scope>
    <source>
        <strain evidence="2">QSvi11</strain>
    </source>
</reference>
<comment type="caution">
    <text evidence="2">The sequence shown here is derived from an EMBL/GenBank/DDBJ whole genome shotgun (WGS) entry which is preliminary data.</text>
</comment>
<sequence length="526" mass="60090">MDSQLKQEVVDLTKAVLATFTTEYTKAYTAALVSKCIKDAKKPPSPYLLEQRPKDFVKDDIFSGYLVKEGAVRKSWLRRYFVCRWDYSVDYFVEENMSVKKGSINLSGYRVEEDPNKSTLGRIMKLAEKMGIDVSAIPKPKEYPPFTIELFHSSRRCYYIQCKSPEEFKEWCDIFKVCCRKAWGLKNRDPVHVAAFPIAIRNTRWSLGRYGWGCYGGSEVQVLADMISDEIEYDILSRALGKLPSGPWFVRNWMRNSMMKVIDGIVNSAVNPAWIGMDKTVSELRPTLEPKIKNEIDPIIKIQNEIQSKMKDSLMSIIEPALKQHAAQHLTKIIGGIKGPIENGFNESIRVFKEKTNGYQGDGSPSSFTTYRAYPNSYYIMNPSREKVSEIYKTLDPLHSVFSNFSSYWIGYEVKDEIVNMAYNGTYTFEKSVNESKDVSLSNSDTLEKYLHDTQVGSVIQIKYVVKEVIRPTLVKVVDPLCKPIVSSMASAIPSSFKELIDINQMYQQLIDDVINDTTHSVLEEI</sequence>
<dbReference type="PANTHER" id="PTHR14392:SF8">
    <property type="entry name" value="PH DOMAIN-CONTAINING PROTEIN DDB_G0267786"/>
    <property type="match status" value="1"/>
</dbReference>
<evidence type="ECO:0000259" key="1">
    <source>
        <dbReference type="PROSITE" id="PS50003"/>
    </source>
</evidence>
<dbReference type="PROSITE" id="PS50003">
    <property type="entry name" value="PH_DOMAIN"/>
    <property type="match status" value="1"/>
</dbReference>